<dbReference type="SMART" id="SM00028">
    <property type="entry name" value="TPR"/>
    <property type="match status" value="3"/>
</dbReference>
<dbReference type="InterPro" id="IPR050903">
    <property type="entry name" value="Bact_Chemotaxis_MeTrfase"/>
</dbReference>
<dbReference type="PRINTS" id="PR00996">
    <property type="entry name" value="CHERMTFRASE"/>
</dbReference>
<dbReference type="SUPFAM" id="SSF53335">
    <property type="entry name" value="S-adenosyl-L-methionine-dependent methyltransferases"/>
    <property type="match status" value="1"/>
</dbReference>
<keyword evidence="4" id="KW-1185">Reference proteome</keyword>
<dbReference type="OrthoDB" id="9799157at2"/>
<dbReference type="InterPro" id="IPR019734">
    <property type="entry name" value="TPR_rpt"/>
</dbReference>
<dbReference type="PROSITE" id="PS50005">
    <property type="entry name" value="TPR"/>
    <property type="match status" value="1"/>
</dbReference>
<feature type="repeat" description="TPR" evidence="1">
    <location>
        <begin position="393"/>
        <end position="426"/>
    </location>
</feature>
<dbReference type="PANTHER" id="PTHR24422">
    <property type="entry name" value="CHEMOTAXIS PROTEIN METHYLTRANSFERASE"/>
    <property type="match status" value="1"/>
</dbReference>
<accession>A0A5A8F7F4</accession>
<organism evidence="3 4">
    <name type="scientific">Deferribacter autotrophicus</name>
    <dbReference type="NCBI Taxonomy" id="500465"/>
    <lineage>
        <taxon>Bacteria</taxon>
        <taxon>Pseudomonadati</taxon>
        <taxon>Deferribacterota</taxon>
        <taxon>Deferribacteres</taxon>
        <taxon>Deferribacterales</taxon>
        <taxon>Deferribacteraceae</taxon>
        <taxon>Deferribacter</taxon>
    </lineage>
</organism>
<evidence type="ECO:0000313" key="4">
    <source>
        <dbReference type="Proteomes" id="UP000322876"/>
    </source>
</evidence>
<dbReference type="Pfam" id="PF01739">
    <property type="entry name" value="CheR"/>
    <property type="match status" value="1"/>
</dbReference>
<evidence type="ECO:0000256" key="1">
    <source>
        <dbReference type="PROSITE-ProRule" id="PRU00339"/>
    </source>
</evidence>
<dbReference type="InterPro" id="IPR022642">
    <property type="entry name" value="CheR_C"/>
</dbReference>
<dbReference type="PANTHER" id="PTHR24422:SF10">
    <property type="entry name" value="CHEMOTAXIS PROTEIN METHYLTRANSFERASE 2"/>
    <property type="match status" value="1"/>
</dbReference>
<dbReference type="SMART" id="SM00138">
    <property type="entry name" value="MeTrc"/>
    <property type="match status" value="1"/>
</dbReference>
<dbReference type="EMBL" id="VFJB01000003">
    <property type="protein sequence ID" value="KAA0258958.1"/>
    <property type="molecule type" value="Genomic_DNA"/>
</dbReference>
<dbReference type="SUPFAM" id="SSF48452">
    <property type="entry name" value="TPR-like"/>
    <property type="match status" value="1"/>
</dbReference>
<feature type="domain" description="CheR-type methyltransferase" evidence="2">
    <location>
        <begin position="1"/>
        <end position="259"/>
    </location>
</feature>
<dbReference type="PROSITE" id="PS50123">
    <property type="entry name" value="CHER"/>
    <property type="match status" value="1"/>
</dbReference>
<protein>
    <recommendedName>
        <fullName evidence="2">CheR-type methyltransferase domain-containing protein</fullName>
    </recommendedName>
</protein>
<evidence type="ECO:0000259" key="2">
    <source>
        <dbReference type="PROSITE" id="PS50123"/>
    </source>
</evidence>
<sequence length="453" mass="53285">MHSLFTNDIKSLIRKFAGLNITGPLEEKFYDTLNKWLNTYKSEEYIYRTLLNDRSALYKFLSDLTINESFFYRNKSQFTVLKPIIEHLKDNTTINIISIGCANGCEPYTIAIEILESLPEYKDKINILGIDISEQILNEAKKGIYQKWYLRNTDDNLIKKYFDKIDDKTFKLKEHVKSLVNFSNENLFDLPEDNYHIIYCRNLLIYLDKNEIELAVKKIDKIADKNSFIIFGTADILSIPKDIFKREEINGVVIFRKKDAPVITTEHKITQLPLFTDIKIRKARDSKKEETDLFEKGIQLLSQDRPKEALNYFSMITNNFNPSNLRAKIFKTLCLIKLHDFENAKNLLDTIIKNEPLNYETFLLNGIYHYLHNDYLKALENFRKCLFLKGESISGWYYYALCMKNLGEYQEAKKGFEKALYFLENSEENIELFLGEITKDSLKNIINTYLKNL</sequence>
<evidence type="ECO:0000313" key="3">
    <source>
        <dbReference type="EMBL" id="KAA0258958.1"/>
    </source>
</evidence>
<dbReference type="Gene3D" id="3.40.50.150">
    <property type="entry name" value="Vaccinia Virus protein VP39"/>
    <property type="match status" value="1"/>
</dbReference>
<dbReference type="Proteomes" id="UP000322876">
    <property type="component" value="Unassembled WGS sequence"/>
</dbReference>
<dbReference type="AlphaFoldDB" id="A0A5A8F7F4"/>
<dbReference type="Gene3D" id="1.25.40.10">
    <property type="entry name" value="Tetratricopeptide repeat domain"/>
    <property type="match status" value="1"/>
</dbReference>
<dbReference type="InterPro" id="IPR011990">
    <property type="entry name" value="TPR-like_helical_dom_sf"/>
</dbReference>
<name>A0A5A8F7F4_9BACT</name>
<keyword evidence="1" id="KW-0802">TPR repeat</keyword>
<comment type="caution">
    <text evidence="3">The sequence shown here is derived from an EMBL/GenBank/DDBJ whole genome shotgun (WGS) entry which is preliminary data.</text>
</comment>
<dbReference type="GO" id="GO:0008757">
    <property type="term" value="F:S-adenosylmethionine-dependent methyltransferase activity"/>
    <property type="evidence" value="ECO:0007669"/>
    <property type="project" value="InterPro"/>
</dbReference>
<proteinExistence type="predicted"/>
<dbReference type="RefSeq" id="WP_149265718.1">
    <property type="nucleotide sequence ID" value="NZ_VFJB01000003.1"/>
</dbReference>
<gene>
    <name evidence="3" type="ORF">FHQ18_03140</name>
</gene>
<reference evidence="3 4" key="1">
    <citation type="submission" date="2019-06" db="EMBL/GenBank/DDBJ databases">
        <title>Genomic insights into carbon and energy metabolism of Deferribacter autotrophicus revealed new metabolic traits in the phylum Deferribacteres.</title>
        <authorList>
            <person name="Slobodkin A.I."/>
            <person name="Slobodkina G.B."/>
            <person name="Allioux M."/>
            <person name="Alain K."/>
            <person name="Jebbar M."/>
            <person name="Shadrin V."/>
            <person name="Kublanov I.V."/>
            <person name="Toshchakov S.V."/>
            <person name="Bonch-Osmolovskaya E.A."/>
        </authorList>
    </citation>
    <scope>NUCLEOTIDE SEQUENCE [LARGE SCALE GENOMIC DNA]</scope>
    <source>
        <strain evidence="3 4">SL50</strain>
    </source>
</reference>
<dbReference type="InterPro" id="IPR000780">
    <property type="entry name" value="CheR_MeTrfase"/>
</dbReference>
<dbReference type="InterPro" id="IPR029063">
    <property type="entry name" value="SAM-dependent_MTases_sf"/>
</dbReference>